<proteinExistence type="predicted"/>
<dbReference type="OMA" id="MTHYEDY"/>
<keyword evidence="4" id="KW-1185">Reference proteome</keyword>
<dbReference type="AlphaFoldDB" id="A0A1Y1I4E5"/>
<evidence type="ECO:0000259" key="2">
    <source>
        <dbReference type="PROSITE" id="PS51806"/>
    </source>
</evidence>
<sequence length="264" mass="28858">MDGDAAAAFFESFFSDWSKQLDASLADVRRLEAQRNADVLPQDVQPHVDLWNELGSAKAKAIEGDVLYMAAGLWQTPFERAFSWLGGVRPTIMFQLIYSQIGAQTSRSLAALLEGEESSSLASLTSSQLTTLSSLQERTIRLEEQLSTQLAEVQTTMPVLPLPPGVADNLSRQDSGTGSSGSTGDSDEVAMPDPDVRRKVALMDDATRRLQSLKRLLLDADRLRVETRRQLCALLAPAQALQFYKGLGELWQAQRALGEALDCG</sequence>
<dbReference type="GO" id="GO:0006351">
    <property type="term" value="P:DNA-templated transcription"/>
    <property type="evidence" value="ECO:0007669"/>
    <property type="project" value="InterPro"/>
</dbReference>
<dbReference type="Pfam" id="PF14144">
    <property type="entry name" value="DOG1"/>
    <property type="match status" value="1"/>
</dbReference>
<dbReference type="PANTHER" id="PTHR46354:SF4">
    <property type="entry name" value="PROTEIN DOG1-LIKE 3"/>
    <property type="match status" value="1"/>
</dbReference>
<organism evidence="3 4">
    <name type="scientific">Klebsormidium nitens</name>
    <name type="common">Green alga</name>
    <name type="synonym">Ulothrix nitens</name>
    <dbReference type="NCBI Taxonomy" id="105231"/>
    <lineage>
        <taxon>Eukaryota</taxon>
        <taxon>Viridiplantae</taxon>
        <taxon>Streptophyta</taxon>
        <taxon>Klebsormidiophyceae</taxon>
        <taxon>Klebsormidiales</taxon>
        <taxon>Klebsormidiaceae</taxon>
        <taxon>Klebsormidium</taxon>
    </lineage>
</organism>
<dbReference type="PROSITE" id="PS51806">
    <property type="entry name" value="DOG1"/>
    <property type="match status" value="1"/>
</dbReference>
<feature type="domain" description="DOG1" evidence="2">
    <location>
        <begin position="7"/>
        <end position="264"/>
    </location>
</feature>
<dbReference type="InterPro" id="IPR025422">
    <property type="entry name" value="TGA_domain"/>
</dbReference>
<dbReference type="GO" id="GO:0043565">
    <property type="term" value="F:sequence-specific DNA binding"/>
    <property type="evidence" value="ECO:0007669"/>
    <property type="project" value="InterPro"/>
</dbReference>
<evidence type="ECO:0000256" key="1">
    <source>
        <dbReference type="SAM" id="MobiDB-lite"/>
    </source>
</evidence>
<name>A0A1Y1I4E5_KLENI</name>
<dbReference type="InterPro" id="IPR051886">
    <property type="entry name" value="Seed_Dev/Stress_Resp_Reg"/>
</dbReference>
<evidence type="ECO:0000313" key="4">
    <source>
        <dbReference type="Proteomes" id="UP000054558"/>
    </source>
</evidence>
<protein>
    <submittedName>
        <fullName evidence="3">Putative DOG1 domain-containing protein</fullName>
    </submittedName>
</protein>
<evidence type="ECO:0000313" key="3">
    <source>
        <dbReference type="EMBL" id="GAQ83596.1"/>
    </source>
</evidence>
<dbReference type="Proteomes" id="UP000054558">
    <property type="component" value="Unassembled WGS sequence"/>
</dbReference>
<accession>A0A1Y1I4E5</accession>
<dbReference type="EMBL" id="DF237103">
    <property type="protein sequence ID" value="GAQ83596.1"/>
    <property type="molecule type" value="Genomic_DNA"/>
</dbReference>
<feature type="region of interest" description="Disordered" evidence="1">
    <location>
        <begin position="157"/>
        <end position="193"/>
    </location>
</feature>
<feature type="compositionally biased region" description="Low complexity" evidence="1">
    <location>
        <begin position="174"/>
        <end position="184"/>
    </location>
</feature>
<reference evidence="3 4" key="1">
    <citation type="journal article" date="2014" name="Nat. Commun.">
        <title>Klebsormidium flaccidum genome reveals primary factors for plant terrestrial adaptation.</title>
        <authorList>
            <person name="Hori K."/>
            <person name="Maruyama F."/>
            <person name="Fujisawa T."/>
            <person name="Togashi T."/>
            <person name="Yamamoto N."/>
            <person name="Seo M."/>
            <person name="Sato S."/>
            <person name="Yamada T."/>
            <person name="Mori H."/>
            <person name="Tajima N."/>
            <person name="Moriyama T."/>
            <person name="Ikeuchi M."/>
            <person name="Watanabe M."/>
            <person name="Wada H."/>
            <person name="Kobayashi K."/>
            <person name="Saito M."/>
            <person name="Masuda T."/>
            <person name="Sasaki-Sekimoto Y."/>
            <person name="Mashiguchi K."/>
            <person name="Awai K."/>
            <person name="Shimojima M."/>
            <person name="Masuda S."/>
            <person name="Iwai M."/>
            <person name="Nobusawa T."/>
            <person name="Narise T."/>
            <person name="Kondo S."/>
            <person name="Saito H."/>
            <person name="Sato R."/>
            <person name="Murakawa M."/>
            <person name="Ihara Y."/>
            <person name="Oshima-Yamada Y."/>
            <person name="Ohtaka K."/>
            <person name="Satoh M."/>
            <person name="Sonobe K."/>
            <person name="Ishii M."/>
            <person name="Ohtani R."/>
            <person name="Kanamori-Sato M."/>
            <person name="Honoki R."/>
            <person name="Miyazaki D."/>
            <person name="Mochizuki H."/>
            <person name="Umetsu J."/>
            <person name="Higashi K."/>
            <person name="Shibata D."/>
            <person name="Kamiya Y."/>
            <person name="Sato N."/>
            <person name="Nakamura Y."/>
            <person name="Tabata S."/>
            <person name="Ida S."/>
            <person name="Kurokawa K."/>
            <person name="Ohta H."/>
        </authorList>
    </citation>
    <scope>NUCLEOTIDE SEQUENCE [LARGE SCALE GENOMIC DNA]</scope>
    <source>
        <strain evidence="3 4">NIES-2285</strain>
    </source>
</reference>
<dbReference type="OrthoDB" id="1897224at2759"/>
<dbReference type="PANTHER" id="PTHR46354">
    <property type="entry name" value="DOG1 DOMAIN-CONTAINING PROTEIN"/>
    <property type="match status" value="1"/>
</dbReference>
<gene>
    <name evidence="3" type="ORF">KFL_001540140</name>
</gene>